<dbReference type="EMBL" id="CAWUON010000004">
    <property type="protein sequence ID" value="CAK7263697.1"/>
    <property type="molecule type" value="Genomic_DNA"/>
</dbReference>
<name>A0ABP0D8N0_9PEZI</name>
<gene>
    <name evidence="2" type="ORF">SEPCBS119000_000614</name>
</gene>
<proteinExistence type="predicted"/>
<protein>
    <submittedName>
        <fullName evidence="2">Uncharacterized protein</fullName>
    </submittedName>
</protein>
<keyword evidence="3" id="KW-1185">Reference proteome</keyword>
<sequence>MPEWTKEMADVVAKHQPVCTVEPTLPVLMGRGKVDSSYWYIPGVPAGASPAPQEHSSSPATPVVSEPVKTEAPPLSSTVRMAPYTSGPTSYRFSGSPHGKESSTPAHSVRFDENTDKDQSESEELDARHMSLISAIAKTATSRRIGTVARRTL</sequence>
<evidence type="ECO:0000313" key="2">
    <source>
        <dbReference type="EMBL" id="CAK7263697.1"/>
    </source>
</evidence>
<organism evidence="2 3">
    <name type="scientific">Sporothrix epigloea</name>
    <dbReference type="NCBI Taxonomy" id="1892477"/>
    <lineage>
        <taxon>Eukaryota</taxon>
        <taxon>Fungi</taxon>
        <taxon>Dikarya</taxon>
        <taxon>Ascomycota</taxon>
        <taxon>Pezizomycotina</taxon>
        <taxon>Sordariomycetes</taxon>
        <taxon>Sordariomycetidae</taxon>
        <taxon>Ophiostomatales</taxon>
        <taxon>Ophiostomataceae</taxon>
        <taxon>Sporothrix</taxon>
    </lineage>
</organism>
<evidence type="ECO:0000256" key="1">
    <source>
        <dbReference type="SAM" id="MobiDB-lite"/>
    </source>
</evidence>
<dbReference type="Proteomes" id="UP001642502">
    <property type="component" value="Unassembled WGS sequence"/>
</dbReference>
<evidence type="ECO:0000313" key="3">
    <source>
        <dbReference type="Proteomes" id="UP001642502"/>
    </source>
</evidence>
<comment type="caution">
    <text evidence="2">The sequence shown here is derived from an EMBL/GenBank/DDBJ whole genome shotgun (WGS) entry which is preliminary data.</text>
</comment>
<reference evidence="2 3" key="1">
    <citation type="submission" date="2024-01" db="EMBL/GenBank/DDBJ databases">
        <authorList>
            <person name="Allen C."/>
            <person name="Tagirdzhanova G."/>
        </authorList>
    </citation>
    <scope>NUCLEOTIDE SEQUENCE [LARGE SCALE GENOMIC DNA]</scope>
    <source>
        <strain evidence="2 3">CBS 119000</strain>
    </source>
</reference>
<accession>A0ABP0D8N0</accession>
<feature type="region of interest" description="Disordered" evidence="1">
    <location>
        <begin position="44"/>
        <end position="127"/>
    </location>
</feature>
<feature type="compositionally biased region" description="Basic and acidic residues" evidence="1">
    <location>
        <begin position="109"/>
        <end position="127"/>
    </location>
</feature>